<organism evidence="6 7">
    <name type="scientific">Corynebacterium propinquum</name>
    <dbReference type="NCBI Taxonomy" id="43769"/>
    <lineage>
        <taxon>Bacteria</taxon>
        <taxon>Bacillati</taxon>
        <taxon>Actinomycetota</taxon>
        <taxon>Actinomycetes</taxon>
        <taxon>Mycobacteriales</taxon>
        <taxon>Corynebacteriaceae</taxon>
        <taxon>Corynebacterium</taxon>
    </lineage>
</organism>
<evidence type="ECO:0000313" key="8">
    <source>
        <dbReference type="Proteomes" id="UP001243856"/>
    </source>
</evidence>
<evidence type="ECO:0000256" key="3">
    <source>
        <dbReference type="ARBA" id="ARBA00023163"/>
    </source>
</evidence>
<keyword evidence="8" id="KW-1185">Reference proteome</keyword>
<dbReference type="Proteomes" id="UP001226160">
    <property type="component" value="Unassembled WGS sequence"/>
</dbReference>
<dbReference type="SUPFAM" id="SSF46785">
    <property type="entry name" value="Winged helix' DNA-binding domain"/>
    <property type="match status" value="1"/>
</dbReference>
<dbReference type="EMBL" id="JASNVK010000027">
    <property type="protein sequence ID" value="MDK4301666.1"/>
    <property type="molecule type" value="Genomic_DNA"/>
</dbReference>
<gene>
    <name evidence="5" type="ORF">QPX45_10575</name>
    <name evidence="6" type="ORF">QPX54_10945</name>
</gene>
<dbReference type="GO" id="GO:0003700">
    <property type="term" value="F:DNA-binding transcription factor activity"/>
    <property type="evidence" value="ECO:0007669"/>
    <property type="project" value="InterPro"/>
</dbReference>
<dbReference type="InterPro" id="IPR001845">
    <property type="entry name" value="HTH_ArsR_DNA-bd_dom"/>
</dbReference>
<proteinExistence type="predicted"/>
<accession>A0AAP4BWQ8</accession>
<dbReference type="InterPro" id="IPR036390">
    <property type="entry name" value="WH_DNA-bd_sf"/>
</dbReference>
<evidence type="ECO:0000313" key="7">
    <source>
        <dbReference type="Proteomes" id="UP001226160"/>
    </source>
</evidence>
<dbReference type="Pfam" id="PF17782">
    <property type="entry name" value="WHD_DprA"/>
    <property type="match status" value="1"/>
</dbReference>
<dbReference type="InterPro" id="IPR036388">
    <property type="entry name" value="WH-like_DNA-bd_sf"/>
</dbReference>
<dbReference type="PRINTS" id="PR00778">
    <property type="entry name" value="HTHARSR"/>
</dbReference>
<dbReference type="PANTHER" id="PTHR43132:SF2">
    <property type="entry name" value="ARSENICAL RESISTANCE OPERON REPRESSOR ARSR-RELATED"/>
    <property type="match status" value="1"/>
</dbReference>
<dbReference type="InterPro" id="IPR011991">
    <property type="entry name" value="ArsR-like_HTH"/>
</dbReference>
<keyword evidence="3" id="KW-0804">Transcription</keyword>
<dbReference type="GO" id="GO:0003677">
    <property type="term" value="F:DNA binding"/>
    <property type="evidence" value="ECO:0007669"/>
    <property type="project" value="UniProtKB-KW"/>
</dbReference>
<feature type="domain" description="HTH arsR-type" evidence="4">
    <location>
        <begin position="4"/>
        <end position="101"/>
    </location>
</feature>
<dbReference type="SMART" id="SM00418">
    <property type="entry name" value="HTH_ARSR"/>
    <property type="match status" value="1"/>
</dbReference>
<dbReference type="Gene3D" id="1.10.10.10">
    <property type="entry name" value="Winged helix-like DNA-binding domain superfamily/Winged helix DNA-binding domain"/>
    <property type="match status" value="1"/>
</dbReference>
<dbReference type="RefSeq" id="WP_144737237.1">
    <property type="nucleotide sequence ID" value="NZ_CP100364.1"/>
</dbReference>
<protein>
    <submittedName>
        <fullName evidence="6">Metalloregulator ArsR/SmtB family transcription factor</fullName>
    </submittedName>
</protein>
<comment type="caution">
    <text evidence="6">The sequence shown here is derived from an EMBL/GenBank/DDBJ whole genome shotgun (WGS) entry which is preliminary data.</text>
</comment>
<name>A0AAP4BWQ8_9CORY</name>
<evidence type="ECO:0000256" key="2">
    <source>
        <dbReference type="ARBA" id="ARBA00023125"/>
    </source>
</evidence>
<evidence type="ECO:0000313" key="6">
    <source>
        <dbReference type="EMBL" id="MDK4327016.1"/>
    </source>
</evidence>
<dbReference type="EMBL" id="JASNVP010000014">
    <property type="protein sequence ID" value="MDK4327016.1"/>
    <property type="molecule type" value="Genomic_DNA"/>
</dbReference>
<dbReference type="NCBIfam" id="NF033788">
    <property type="entry name" value="HTH_metalloreg"/>
    <property type="match status" value="1"/>
</dbReference>
<dbReference type="AlphaFoldDB" id="A0AAP4BWQ8"/>
<dbReference type="InterPro" id="IPR051011">
    <property type="entry name" value="Metal_resp_trans_reg"/>
</dbReference>
<dbReference type="PROSITE" id="PS50987">
    <property type="entry name" value="HTH_ARSR_2"/>
    <property type="match status" value="1"/>
</dbReference>
<keyword evidence="2" id="KW-0238">DNA-binding</keyword>
<evidence type="ECO:0000313" key="5">
    <source>
        <dbReference type="EMBL" id="MDK4301666.1"/>
    </source>
</evidence>
<sequence>MSDLENNLERAENWCTTFRILGDVTRLKLLTALHFAGPYVLTVSELAETTGLRVATCSAALRTMELNGTVTYKREGRSMFYALKDENAHKLLHCMGSEHEE</sequence>
<dbReference type="InterPro" id="IPR041614">
    <property type="entry name" value="DprA_WH"/>
</dbReference>
<dbReference type="CDD" id="cd00090">
    <property type="entry name" value="HTH_ARSR"/>
    <property type="match status" value="1"/>
</dbReference>
<reference evidence="6 8" key="1">
    <citation type="submission" date="2023-05" db="EMBL/GenBank/DDBJ databases">
        <title>Metabolic capabilities are highly conserved among human nasal-associated Corynebacterium species in pangenomic analyses.</title>
        <authorList>
            <person name="Tran T.H."/>
            <person name="Roberts A.Q."/>
            <person name="Escapa I.F."/>
            <person name="Gao W."/>
            <person name="Conlan S."/>
            <person name="Kong H."/>
            <person name="Segre J.A."/>
            <person name="Kelly M.S."/>
            <person name="Lemon K.P."/>
        </authorList>
    </citation>
    <scope>NUCLEOTIDE SEQUENCE</scope>
    <source>
        <strain evidence="6">KPL2654</strain>
        <strain evidence="5 8">KPL2811</strain>
    </source>
</reference>
<evidence type="ECO:0000256" key="1">
    <source>
        <dbReference type="ARBA" id="ARBA00023015"/>
    </source>
</evidence>
<keyword evidence="1" id="KW-0805">Transcription regulation</keyword>
<evidence type="ECO:0000259" key="4">
    <source>
        <dbReference type="PROSITE" id="PS50987"/>
    </source>
</evidence>
<dbReference type="Proteomes" id="UP001243856">
    <property type="component" value="Unassembled WGS sequence"/>
</dbReference>
<dbReference type="PANTHER" id="PTHR43132">
    <property type="entry name" value="ARSENICAL RESISTANCE OPERON REPRESSOR ARSR-RELATED"/>
    <property type="match status" value="1"/>
</dbReference>